<dbReference type="EMBL" id="JAIQCJ010000525">
    <property type="protein sequence ID" value="KAJ8796113.1"/>
    <property type="molecule type" value="Genomic_DNA"/>
</dbReference>
<dbReference type="Proteomes" id="UP001159641">
    <property type="component" value="Unassembled WGS sequence"/>
</dbReference>
<protein>
    <submittedName>
        <fullName evidence="2">Uncharacterized protein</fullName>
    </submittedName>
</protein>
<comment type="caution">
    <text evidence="2">The sequence shown here is derived from an EMBL/GenBank/DDBJ whole genome shotgun (WGS) entry which is preliminary data.</text>
</comment>
<name>A0AB34HVD0_ESCRO</name>
<sequence>MKKQVNKTSSSSNLDSSPEEGELSSAYLVDILCFTDQYHYIPLVILISTWRSDSERTFLPIYGKALMERCCKEEAESTKAPAGMKPVRQAGTWDLGPFAAVLMISGGFSLQRLEAGFQFPATD</sequence>
<evidence type="ECO:0000256" key="1">
    <source>
        <dbReference type="SAM" id="MobiDB-lite"/>
    </source>
</evidence>
<organism evidence="2 3">
    <name type="scientific">Eschrichtius robustus</name>
    <name type="common">California gray whale</name>
    <name type="synonym">Eschrichtius gibbosus</name>
    <dbReference type="NCBI Taxonomy" id="9764"/>
    <lineage>
        <taxon>Eukaryota</taxon>
        <taxon>Metazoa</taxon>
        <taxon>Chordata</taxon>
        <taxon>Craniata</taxon>
        <taxon>Vertebrata</taxon>
        <taxon>Euteleostomi</taxon>
        <taxon>Mammalia</taxon>
        <taxon>Eutheria</taxon>
        <taxon>Laurasiatheria</taxon>
        <taxon>Artiodactyla</taxon>
        <taxon>Whippomorpha</taxon>
        <taxon>Cetacea</taxon>
        <taxon>Mysticeti</taxon>
        <taxon>Eschrichtiidae</taxon>
        <taxon>Eschrichtius</taxon>
    </lineage>
</organism>
<dbReference type="AlphaFoldDB" id="A0AB34HVD0"/>
<evidence type="ECO:0000313" key="2">
    <source>
        <dbReference type="EMBL" id="KAJ8796113.1"/>
    </source>
</evidence>
<accession>A0AB34HVD0</accession>
<proteinExistence type="predicted"/>
<feature type="region of interest" description="Disordered" evidence="1">
    <location>
        <begin position="1"/>
        <end position="21"/>
    </location>
</feature>
<evidence type="ECO:0000313" key="3">
    <source>
        <dbReference type="Proteomes" id="UP001159641"/>
    </source>
</evidence>
<gene>
    <name evidence="2" type="ORF">J1605_018163</name>
</gene>
<keyword evidence="3" id="KW-1185">Reference proteome</keyword>
<reference evidence="2 3" key="1">
    <citation type="submission" date="2022-11" db="EMBL/GenBank/DDBJ databases">
        <title>Whole genome sequence of Eschrichtius robustus ER-17-0199.</title>
        <authorList>
            <person name="Bruniche-Olsen A."/>
            <person name="Black A.N."/>
            <person name="Fields C.J."/>
            <person name="Walden K."/>
            <person name="Dewoody J.A."/>
        </authorList>
    </citation>
    <scope>NUCLEOTIDE SEQUENCE [LARGE SCALE GENOMIC DNA]</scope>
    <source>
        <strain evidence="2">ER-17-0199</strain>
        <tissue evidence="2">Blubber</tissue>
    </source>
</reference>